<dbReference type="PROSITE" id="PS00585">
    <property type="entry name" value="RIBOSOMAL_S5"/>
    <property type="match status" value="1"/>
</dbReference>
<dbReference type="InterPro" id="IPR047866">
    <property type="entry name" value="Ribosomal_uS5_arc"/>
</dbReference>
<dbReference type="Gene3D" id="3.30.160.20">
    <property type="match status" value="1"/>
</dbReference>
<dbReference type="PANTHER" id="PTHR13718:SF4">
    <property type="entry name" value="40S RIBOSOMAL PROTEIN S2"/>
    <property type="match status" value="1"/>
</dbReference>
<evidence type="ECO:0000256" key="7">
    <source>
        <dbReference type="ARBA" id="ARBA00035255"/>
    </source>
</evidence>
<evidence type="ECO:0000256" key="3">
    <source>
        <dbReference type="ARBA" id="ARBA00022884"/>
    </source>
</evidence>
<dbReference type="OrthoDB" id="38155at2157"/>
<comment type="similarity">
    <text evidence="1 8 9">Belongs to the universal ribosomal protein uS5 family.</text>
</comment>
<keyword evidence="12" id="KW-1185">Reference proteome</keyword>
<dbReference type="InterPro" id="IPR014721">
    <property type="entry name" value="Ribsml_uS5_D2-typ_fold_subgr"/>
</dbReference>
<dbReference type="KEGG" id="mjh:JH146_1391"/>
<dbReference type="STRING" id="1301915.JH146_1391"/>
<reference evidence="11 12" key="1">
    <citation type="journal article" date="2015" name="Int. J. Syst. Evol. Microbiol.">
        <title>M ethanocaldococcus bathoardescens sp. nov., a hyperthermophilic methanogen isolated from a volcanically active deep-sea hydrothermal vent.</title>
        <authorList>
            <person name="Stewart L.C."/>
            <person name="Jung J.H."/>
            <person name="Kim Y.T."/>
            <person name="Kwon S.W."/>
            <person name="Park C.S."/>
            <person name="Holden J.F."/>
        </authorList>
    </citation>
    <scope>NUCLEOTIDE SEQUENCE [LARGE SCALE GENOMIC DNA]</scope>
    <source>
        <strain evidence="11 12">JH146</strain>
    </source>
</reference>
<sequence>MRFNIDEWEPKTTVGRMVKEGQITDIDYILDNNLPILEPEIVDALLPDLEEKVLDVKLVQRMHKSGRRARFRATVVVGNRNGYVGVGKGKAKEVGPAIRKAIAQAKKNIIRVRRGCGSWECGCGTPHSIPYKGYGKCGSTAIEILPAPKGVGLVAGDVAKAVLGLAGIKDVWTKTFGETRTTYNFAMATFEALKSLNFTRTMDKHKEKLGIVEGRVL</sequence>
<dbReference type="Gene3D" id="3.30.230.10">
    <property type="match status" value="1"/>
</dbReference>
<dbReference type="NCBIfam" id="TIGR01020">
    <property type="entry name" value="uS5_euk_arch"/>
    <property type="match status" value="1"/>
</dbReference>
<dbReference type="InterPro" id="IPR005324">
    <property type="entry name" value="Ribosomal_uS5_C"/>
</dbReference>
<comment type="subunit">
    <text evidence="6 8">Part of the 30S ribosomal subunit. Contacts protein S4.</text>
</comment>
<dbReference type="Pfam" id="PF00333">
    <property type="entry name" value="Ribosomal_S5"/>
    <property type="match status" value="1"/>
</dbReference>
<keyword evidence="3 8" id="KW-0694">RNA-binding</keyword>
<dbReference type="PANTHER" id="PTHR13718">
    <property type="entry name" value="RIBOSOMAL S SUBUNIT"/>
    <property type="match status" value="1"/>
</dbReference>
<gene>
    <name evidence="8" type="primary">rps5</name>
    <name evidence="11" type="ORF">JH146_1391</name>
</gene>
<feature type="domain" description="S5 DRBM" evidence="10">
    <location>
        <begin position="49"/>
        <end position="112"/>
    </location>
</feature>
<evidence type="ECO:0000256" key="6">
    <source>
        <dbReference type="ARBA" id="ARBA00025844"/>
    </source>
</evidence>
<dbReference type="GeneID" id="24892022"/>
<dbReference type="AlphaFoldDB" id="A0A076LIB9"/>
<evidence type="ECO:0000259" key="10">
    <source>
        <dbReference type="PROSITE" id="PS50881"/>
    </source>
</evidence>
<keyword evidence="4 8" id="KW-0689">Ribosomal protein</keyword>
<dbReference type="Proteomes" id="UP000028781">
    <property type="component" value="Chromosome"/>
</dbReference>
<evidence type="ECO:0000256" key="5">
    <source>
        <dbReference type="ARBA" id="ARBA00023274"/>
    </source>
</evidence>
<dbReference type="InterPro" id="IPR020568">
    <property type="entry name" value="Ribosomal_Su5_D2-typ_SF"/>
</dbReference>
<comment type="domain">
    <text evidence="8">The N-terminal domain interacts with the head of the 30S subunit; the C-terminal domain interacts with the body and contacts protein S4. The interaction surface between S4 and S5 is involved in control of translational fidelity.</text>
</comment>
<evidence type="ECO:0000313" key="12">
    <source>
        <dbReference type="Proteomes" id="UP000028781"/>
    </source>
</evidence>
<dbReference type="InterPro" id="IPR005711">
    <property type="entry name" value="Ribosomal_uS5_euk/arc"/>
</dbReference>
<dbReference type="FunFam" id="3.30.230.10:FF:000004">
    <property type="entry name" value="40S ribosomal protein S2"/>
    <property type="match status" value="1"/>
</dbReference>
<evidence type="ECO:0000256" key="2">
    <source>
        <dbReference type="ARBA" id="ARBA00022730"/>
    </source>
</evidence>
<evidence type="ECO:0000256" key="1">
    <source>
        <dbReference type="ARBA" id="ARBA00008945"/>
    </source>
</evidence>
<keyword evidence="2 8" id="KW-0699">rRNA-binding</keyword>
<dbReference type="RefSeq" id="WP_048202327.1">
    <property type="nucleotide sequence ID" value="NZ_CP009149.1"/>
</dbReference>
<organism evidence="11 12">
    <name type="scientific">Methanocaldococcus bathoardescens</name>
    <dbReference type="NCBI Taxonomy" id="1301915"/>
    <lineage>
        <taxon>Archaea</taxon>
        <taxon>Methanobacteriati</taxon>
        <taxon>Methanobacteriota</taxon>
        <taxon>Methanomada group</taxon>
        <taxon>Methanococci</taxon>
        <taxon>Methanococcales</taxon>
        <taxon>Methanocaldococcaceae</taxon>
        <taxon>Methanocaldococcus</taxon>
    </lineage>
</organism>
<dbReference type="GO" id="GO:0022627">
    <property type="term" value="C:cytosolic small ribosomal subunit"/>
    <property type="evidence" value="ECO:0007669"/>
    <property type="project" value="TreeGrafter"/>
</dbReference>
<dbReference type="GO" id="GO:0006412">
    <property type="term" value="P:translation"/>
    <property type="evidence" value="ECO:0007669"/>
    <property type="project" value="UniProtKB-UniRule"/>
</dbReference>
<dbReference type="NCBIfam" id="NF003125">
    <property type="entry name" value="PRK04044.1"/>
    <property type="match status" value="1"/>
</dbReference>
<proteinExistence type="inferred from homology"/>
<dbReference type="FunFam" id="3.30.160.20:FF:000002">
    <property type="entry name" value="40S ribosomal protein S2"/>
    <property type="match status" value="1"/>
</dbReference>
<evidence type="ECO:0000256" key="8">
    <source>
        <dbReference type="HAMAP-Rule" id="MF_01307"/>
    </source>
</evidence>
<evidence type="ECO:0000256" key="9">
    <source>
        <dbReference type="RuleBase" id="RU003823"/>
    </source>
</evidence>
<evidence type="ECO:0000313" key="11">
    <source>
        <dbReference type="EMBL" id="AIJ06233.1"/>
    </source>
</evidence>
<dbReference type="GO" id="GO:0003735">
    <property type="term" value="F:structural constituent of ribosome"/>
    <property type="evidence" value="ECO:0007669"/>
    <property type="project" value="UniProtKB-UniRule"/>
</dbReference>
<dbReference type="InterPro" id="IPR013810">
    <property type="entry name" value="Ribosomal_uS5_N"/>
</dbReference>
<dbReference type="PROSITE" id="PS50881">
    <property type="entry name" value="S5_DSRBD"/>
    <property type="match status" value="1"/>
</dbReference>
<comment type="function">
    <text evidence="8">With S4 and S12 plays an important role in translational accuracy.</text>
</comment>
<dbReference type="GO" id="GO:0019843">
    <property type="term" value="F:rRNA binding"/>
    <property type="evidence" value="ECO:0007669"/>
    <property type="project" value="UniProtKB-UniRule"/>
</dbReference>
<protein>
    <recommendedName>
        <fullName evidence="7 8">Small ribosomal subunit protein uS5</fullName>
    </recommendedName>
</protein>
<dbReference type="Pfam" id="PF03719">
    <property type="entry name" value="Ribosomal_S5_C"/>
    <property type="match status" value="1"/>
</dbReference>
<dbReference type="InterPro" id="IPR018192">
    <property type="entry name" value="Ribosomal_uS5_N_CS"/>
</dbReference>
<dbReference type="SUPFAM" id="SSF54768">
    <property type="entry name" value="dsRNA-binding domain-like"/>
    <property type="match status" value="1"/>
</dbReference>
<dbReference type="InterPro" id="IPR000851">
    <property type="entry name" value="Ribosomal_uS5"/>
</dbReference>
<dbReference type="EMBL" id="CP009149">
    <property type="protein sequence ID" value="AIJ06233.1"/>
    <property type="molecule type" value="Genomic_DNA"/>
</dbReference>
<evidence type="ECO:0000256" key="4">
    <source>
        <dbReference type="ARBA" id="ARBA00022980"/>
    </source>
</evidence>
<dbReference type="HOGENOM" id="CLU_065898_0_1_2"/>
<dbReference type="HAMAP" id="MF_01307_A">
    <property type="entry name" value="Ribosomal_uS5_A"/>
    <property type="match status" value="1"/>
</dbReference>
<name>A0A076LIB9_9EURY</name>
<accession>A0A076LIB9</accession>
<dbReference type="SUPFAM" id="SSF54211">
    <property type="entry name" value="Ribosomal protein S5 domain 2-like"/>
    <property type="match status" value="1"/>
</dbReference>
<keyword evidence="5 8" id="KW-0687">Ribonucleoprotein</keyword>